<organism evidence="2 3">
    <name type="scientific">Candidatus Scatocola faecipullorum</name>
    <dbReference type="NCBI Taxonomy" id="2840917"/>
    <lineage>
        <taxon>Bacteria</taxon>
        <taxon>Pseudomonadati</taxon>
        <taxon>Pseudomonadota</taxon>
        <taxon>Alphaproteobacteria</taxon>
        <taxon>Rhodospirillales</taxon>
        <taxon>Rhodospirillaceae</taxon>
        <taxon>Rhodospirillaceae incertae sedis</taxon>
        <taxon>Candidatus Scatocola</taxon>
    </lineage>
</organism>
<accession>A0A9D1M2X4</accession>
<gene>
    <name evidence="2" type="ORF">IAD20_01200</name>
</gene>
<sequence length="137" mass="16186">MKTNFWLGALFGAGVLLSLWDARFWFPVVLIVLLALWGEYNSRPGKKNEAKSRKIFETFRENVEYFDNEWMVNKELNRYPVRHLCYLRDALKKEIFHSGGSDMLLTAGEEAAMDRYNSLCREILEKVEKRIPDKYLD</sequence>
<reference evidence="2" key="2">
    <citation type="journal article" date="2021" name="PeerJ">
        <title>Extensive microbial diversity within the chicken gut microbiome revealed by metagenomics and culture.</title>
        <authorList>
            <person name="Gilroy R."/>
            <person name="Ravi A."/>
            <person name="Getino M."/>
            <person name="Pursley I."/>
            <person name="Horton D.L."/>
            <person name="Alikhan N.F."/>
            <person name="Baker D."/>
            <person name="Gharbi K."/>
            <person name="Hall N."/>
            <person name="Watson M."/>
            <person name="Adriaenssens E.M."/>
            <person name="Foster-Nyarko E."/>
            <person name="Jarju S."/>
            <person name="Secka A."/>
            <person name="Antonio M."/>
            <person name="Oren A."/>
            <person name="Chaudhuri R.R."/>
            <person name="La Ragione R."/>
            <person name="Hildebrand F."/>
            <person name="Pallen M.J."/>
        </authorList>
    </citation>
    <scope>NUCLEOTIDE SEQUENCE</scope>
    <source>
        <strain evidence="2">ChiW3-316</strain>
    </source>
</reference>
<dbReference type="AlphaFoldDB" id="A0A9D1M2X4"/>
<evidence type="ECO:0000313" key="2">
    <source>
        <dbReference type="EMBL" id="HIU52680.1"/>
    </source>
</evidence>
<protein>
    <submittedName>
        <fullName evidence="2">Uncharacterized protein</fullName>
    </submittedName>
</protein>
<keyword evidence="1" id="KW-1133">Transmembrane helix</keyword>
<reference evidence="2" key="1">
    <citation type="submission" date="2020-10" db="EMBL/GenBank/DDBJ databases">
        <authorList>
            <person name="Gilroy R."/>
        </authorList>
    </citation>
    <scope>NUCLEOTIDE SEQUENCE</scope>
    <source>
        <strain evidence="2">ChiW3-316</strain>
    </source>
</reference>
<name>A0A9D1M2X4_9PROT</name>
<dbReference type="EMBL" id="DVNC01000013">
    <property type="protein sequence ID" value="HIU52680.1"/>
    <property type="molecule type" value="Genomic_DNA"/>
</dbReference>
<comment type="caution">
    <text evidence="2">The sequence shown here is derived from an EMBL/GenBank/DDBJ whole genome shotgun (WGS) entry which is preliminary data.</text>
</comment>
<keyword evidence="1" id="KW-0812">Transmembrane</keyword>
<evidence type="ECO:0000313" key="3">
    <source>
        <dbReference type="Proteomes" id="UP000824107"/>
    </source>
</evidence>
<feature type="transmembrane region" description="Helical" evidence="1">
    <location>
        <begin position="6"/>
        <end position="37"/>
    </location>
</feature>
<evidence type="ECO:0000256" key="1">
    <source>
        <dbReference type="SAM" id="Phobius"/>
    </source>
</evidence>
<keyword evidence="1" id="KW-0472">Membrane</keyword>
<proteinExistence type="predicted"/>
<dbReference type="Proteomes" id="UP000824107">
    <property type="component" value="Unassembled WGS sequence"/>
</dbReference>